<feature type="transmembrane region" description="Helical" evidence="1">
    <location>
        <begin position="6"/>
        <end position="27"/>
    </location>
</feature>
<evidence type="ECO:0008006" key="4">
    <source>
        <dbReference type="Google" id="ProtNLM"/>
    </source>
</evidence>
<feature type="non-terminal residue" evidence="2">
    <location>
        <position position="1"/>
    </location>
</feature>
<keyword evidence="1" id="KW-1133">Transmembrane helix</keyword>
<name>A0A0G0Z114_9BACT</name>
<dbReference type="EMBL" id="LCDA01000011">
    <property type="protein sequence ID" value="KKS42497.1"/>
    <property type="molecule type" value="Genomic_DNA"/>
</dbReference>
<evidence type="ECO:0000256" key="1">
    <source>
        <dbReference type="SAM" id="Phobius"/>
    </source>
</evidence>
<sequence>DLDPQSLYFAVGGLLLIIFSSLILLSLRDKKSKSLWFFFFTPIVLATLISFKTPILGYWRYLYALPPFLMLLATGIWQPPSKIRTLAISFVCLVFISANIYFWLNPKFQREDWRGLTNFVNGKNALVILPFSGVFAPLNFYQTDAVYYPAQQNLGKTEDDLSEKLLPLFKKYQTIYVMEYLSDLSDPDRKILNTVRKLKQKEKAVYNFPSTPKISLPPLLNFFPMTSSFFLVAPYDANRNLFLSPKS</sequence>
<evidence type="ECO:0000313" key="2">
    <source>
        <dbReference type="EMBL" id="KKS42497.1"/>
    </source>
</evidence>
<comment type="caution">
    <text evidence="2">The sequence shown here is derived from an EMBL/GenBank/DDBJ whole genome shotgun (WGS) entry which is preliminary data.</text>
</comment>
<feature type="transmembrane region" description="Helical" evidence="1">
    <location>
        <begin position="86"/>
        <end position="104"/>
    </location>
</feature>
<feature type="transmembrane region" description="Helical" evidence="1">
    <location>
        <begin position="34"/>
        <end position="52"/>
    </location>
</feature>
<feature type="transmembrane region" description="Helical" evidence="1">
    <location>
        <begin position="124"/>
        <end position="141"/>
    </location>
</feature>
<keyword evidence="1" id="KW-0812">Transmembrane</keyword>
<protein>
    <recommendedName>
        <fullName evidence="4">Glycosyltransferase RgtA/B/C/D-like domain-containing protein</fullName>
    </recommendedName>
</protein>
<dbReference type="AlphaFoldDB" id="A0A0G0Z114"/>
<reference evidence="2 3" key="1">
    <citation type="journal article" date="2015" name="Nature">
        <title>rRNA introns, odd ribosomes, and small enigmatic genomes across a large radiation of phyla.</title>
        <authorList>
            <person name="Brown C.T."/>
            <person name="Hug L.A."/>
            <person name="Thomas B.C."/>
            <person name="Sharon I."/>
            <person name="Castelle C.J."/>
            <person name="Singh A."/>
            <person name="Wilkins M.J."/>
            <person name="Williams K.H."/>
            <person name="Banfield J.F."/>
        </authorList>
    </citation>
    <scope>NUCLEOTIDE SEQUENCE [LARGE SCALE GENOMIC DNA]</scope>
</reference>
<organism evidence="2 3">
    <name type="scientific">Candidatus Collierbacteria bacterium GW2011_GWA2_42_17</name>
    <dbReference type="NCBI Taxonomy" id="1618378"/>
    <lineage>
        <taxon>Bacteria</taxon>
        <taxon>Candidatus Collieribacteriota</taxon>
    </lineage>
</organism>
<dbReference type="Proteomes" id="UP000033854">
    <property type="component" value="Unassembled WGS sequence"/>
</dbReference>
<accession>A0A0G0Z114</accession>
<keyword evidence="1" id="KW-0472">Membrane</keyword>
<evidence type="ECO:0000313" key="3">
    <source>
        <dbReference type="Proteomes" id="UP000033854"/>
    </source>
</evidence>
<gene>
    <name evidence="2" type="ORF">UV06_C0011G0001</name>
</gene>
<proteinExistence type="predicted"/>
<feature type="transmembrane region" description="Helical" evidence="1">
    <location>
        <begin position="58"/>
        <end position="77"/>
    </location>
</feature>